<dbReference type="InterPro" id="IPR006501">
    <property type="entry name" value="Pectinesterase_inhib_dom"/>
</dbReference>
<evidence type="ECO:0000256" key="5">
    <source>
        <dbReference type="ARBA" id="ARBA00023157"/>
    </source>
</evidence>
<dbReference type="InterPro" id="IPR035513">
    <property type="entry name" value="Invertase/methylesterase_inhib"/>
</dbReference>
<evidence type="ECO:0000256" key="2">
    <source>
        <dbReference type="ARBA" id="ARBA00022523"/>
    </source>
</evidence>
<keyword evidence="3" id="KW-0964">Secreted</keyword>
<evidence type="ECO:0000259" key="8">
    <source>
        <dbReference type="SMART" id="SM00856"/>
    </source>
</evidence>
<dbReference type="FunFam" id="1.20.140.40:FF:000006">
    <property type="entry name" value="Pectinesterase inhibitor 3"/>
    <property type="match status" value="1"/>
</dbReference>
<reference evidence="9 10" key="1">
    <citation type="submission" date="2024-05" db="EMBL/GenBank/DDBJ databases">
        <title>Haplotype-resolved chromosome-level genome assembly of Huyou (Citrus changshanensis).</title>
        <authorList>
            <person name="Miao C."/>
            <person name="Chen W."/>
            <person name="Wu Y."/>
            <person name="Wang L."/>
            <person name="Zhao S."/>
            <person name="Grierson D."/>
            <person name="Xu C."/>
            <person name="Chen K."/>
        </authorList>
    </citation>
    <scope>NUCLEOTIDE SEQUENCE [LARGE SCALE GENOMIC DNA]</scope>
    <source>
        <strain evidence="9">01-14</strain>
        <tissue evidence="9">Leaf</tissue>
    </source>
</reference>
<evidence type="ECO:0000256" key="7">
    <source>
        <dbReference type="SAM" id="SignalP"/>
    </source>
</evidence>
<dbReference type="InterPro" id="IPR051955">
    <property type="entry name" value="PME_Inhibitor"/>
</dbReference>
<dbReference type="AlphaFoldDB" id="A0AAP0MI98"/>
<dbReference type="SUPFAM" id="SSF101148">
    <property type="entry name" value="Plant invertase/pectin methylesterase inhibitor"/>
    <property type="match status" value="1"/>
</dbReference>
<evidence type="ECO:0000256" key="4">
    <source>
        <dbReference type="ARBA" id="ARBA00022729"/>
    </source>
</evidence>
<dbReference type="Gene3D" id="1.20.140.40">
    <property type="entry name" value="Invertase/pectin methylesterase inhibitor family protein"/>
    <property type="match status" value="1"/>
</dbReference>
<accession>A0AAP0MI98</accession>
<keyword evidence="4 7" id="KW-0732">Signal</keyword>
<name>A0AAP0MI98_9ROSI</name>
<evidence type="ECO:0000313" key="9">
    <source>
        <dbReference type="EMBL" id="KAK9210053.1"/>
    </source>
</evidence>
<proteinExistence type="inferred from homology"/>
<dbReference type="Pfam" id="PF04043">
    <property type="entry name" value="PMEI"/>
    <property type="match status" value="1"/>
</dbReference>
<evidence type="ECO:0000256" key="1">
    <source>
        <dbReference type="ARBA" id="ARBA00004271"/>
    </source>
</evidence>
<dbReference type="SMART" id="SM00856">
    <property type="entry name" value="PMEI"/>
    <property type="match status" value="1"/>
</dbReference>
<keyword evidence="10" id="KW-1185">Reference proteome</keyword>
<dbReference type="GO" id="GO:0048046">
    <property type="term" value="C:apoplast"/>
    <property type="evidence" value="ECO:0007669"/>
    <property type="project" value="UniProtKB-SubCell"/>
</dbReference>
<dbReference type="NCBIfam" id="TIGR01614">
    <property type="entry name" value="PME_inhib"/>
    <property type="match status" value="1"/>
</dbReference>
<dbReference type="PANTHER" id="PTHR31080:SF110">
    <property type="entry name" value="PECTINESTERASE INHIBITOR 3"/>
    <property type="match status" value="1"/>
</dbReference>
<evidence type="ECO:0000313" key="10">
    <source>
        <dbReference type="Proteomes" id="UP001428341"/>
    </source>
</evidence>
<comment type="similarity">
    <text evidence="6">Belongs to the PMEI family.</text>
</comment>
<keyword evidence="2" id="KW-0052">Apoplast</keyword>
<sequence length="245" mass="27202">MLRLCSLITLFLLLSCSAAGSKHGHDEPHDLVRSSCAHASYPAVCLRTLSSYKGAAETPRDLAQAAVNVSLSRASKVSAYLSQVSSDVNKGKSTNKRERLALSDCVEQISDSVEDLSKTLNELKHLKGDTFSWQMSNAETWVSSALTDEDTCLDGFEDVDSKVKSDVKRKISNVARVTSNALYMLTRLDEISKRSSSFFLDNTRSRSDYECKLYARKSGSVLDYYYSAVWDMAFRIVSTIFILSL</sequence>
<feature type="domain" description="Pectinesterase inhibitor" evidence="8">
    <location>
        <begin position="27"/>
        <end position="184"/>
    </location>
</feature>
<dbReference type="GO" id="GO:0004857">
    <property type="term" value="F:enzyme inhibitor activity"/>
    <property type="evidence" value="ECO:0007669"/>
    <property type="project" value="InterPro"/>
</dbReference>
<gene>
    <name evidence="9" type="ORF">WN944_002422</name>
</gene>
<keyword evidence="5" id="KW-1015">Disulfide bond</keyword>
<evidence type="ECO:0000256" key="6">
    <source>
        <dbReference type="ARBA" id="ARBA00038471"/>
    </source>
</evidence>
<comment type="subcellular location">
    <subcellularLocation>
        <location evidence="1">Secreted</location>
        <location evidence="1">Extracellular space</location>
        <location evidence="1">Apoplast</location>
    </subcellularLocation>
</comment>
<feature type="chain" id="PRO_5042817936" description="Pectinesterase inhibitor domain-containing protein" evidence="7">
    <location>
        <begin position="21"/>
        <end position="245"/>
    </location>
</feature>
<comment type="caution">
    <text evidence="9">The sequence shown here is derived from an EMBL/GenBank/DDBJ whole genome shotgun (WGS) entry which is preliminary data.</text>
</comment>
<dbReference type="PROSITE" id="PS51257">
    <property type="entry name" value="PROKAR_LIPOPROTEIN"/>
    <property type="match status" value="1"/>
</dbReference>
<organism evidence="9 10">
    <name type="scientific">Citrus x changshan-huyou</name>
    <dbReference type="NCBI Taxonomy" id="2935761"/>
    <lineage>
        <taxon>Eukaryota</taxon>
        <taxon>Viridiplantae</taxon>
        <taxon>Streptophyta</taxon>
        <taxon>Embryophyta</taxon>
        <taxon>Tracheophyta</taxon>
        <taxon>Spermatophyta</taxon>
        <taxon>Magnoliopsida</taxon>
        <taxon>eudicotyledons</taxon>
        <taxon>Gunneridae</taxon>
        <taxon>Pentapetalae</taxon>
        <taxon>rosids</taxon>
        <taxon>malvids</taxon>
        <taxon>Sapindales</taxon>
        <taxon>Rutaceae</taxon>
        <taxon>Aurantioideae</taxon>
        <taxon>Citrus</taxon>
    </lineage>
</organism>
<dbReference type="PANTHER" id="PTHR31080">
    <property type="entry name" value="PECTINESTERASE INHIBITOR-LIKE"/>
    <property type="match status" value="1"/>
</dbReference>
<protein>
    <recommendedName>
        <fullName evidence="8">Pectinesterase inhibitor domain-containing protein</fullName>
    </recommendedName>
</protein>
<dbReference type="CDD" id="cd15798">
    <property type="entry name" value="PMEI-like_3"/>
    <property type="match status" value="1"/>
</dbReference>
<evidence type="ECO:0000256" key="3">
    <source>
        <dbReference type="ARBA" id="ARBA00022525"/>
    </source>
</evidence>
<dbReference type="EMBL" id="JBCGBO010000004">
    <property type="protein sequence ID" value="KAK9210053.1"/>
    <property type="molecule type" value="Genomic_DNA"/>
</dbReference>
<dbReference type="Proteomes" id="UP001428341">
    <property type="component" value="Unassembled WGS sequence"/>
</dbReference>
<feature type="signal peptide" evidence="7">
    <location>
        <begin position="1"/>
        <end position="20"/>
    </location>
</feature>